<dbReference type="OrthoDB" id="1652078at2"/>
<keyword evidence="3" id="KW-0418">Kinase</keyword>
<feature type="domain" description="Sensor histidine kinase NatK-like C-terminal" evidence="2">
    <location>
        <begin position="342"/>
        <end position="442"/>
    </location>
</feature>
<dbReference type="Pfam" id="PF14501">
    <property type="entry name" value="HATPase_c_5"/>
    <property type="match status" value="1"/>
</dbReference>
<feature type="transmembrane region" description="Helical" evidence="1">
    <location>
        <begin position="190"/>
        <end position="214"/>
    </location>
</feature>
<feature type="transmembrane region" description="Helical" evidence="1">
    <location>
        <begin position="166"/>
        <end position="184"/>
    </location>
</feature>
<dbReference type="InterPro" id="IPR032834">
    <property type="entry name" value="NatK-like_C"/>
</dbReference>
<sequence>MVNVSIPIDFFNDCFVIFFTFLLYRRLNNEFTFKYLKNDVMPSIIGGVFCLLFDDIGYFIFIIFFITYSKSKFRKIKILNEKSDLLLLSLIIEVAVFQLCAYLSMKLISGVEVTRHLNLSKGDLMLVSSEFVNLIIIILILIVITKKESIITSTVVKIKTLKMERQIFYMLFSIFFAFEVILFIGNIERITAAIGGTILIVFLFIVFFMGWQMLNMIKIFSIRQKMANEAEQNKQLNEYLESVQAQYNELRRFKHDFKNIVLSMNVGSTEKTSKNYDELYQELIQQKEFTSDLDGKIISEYKRIANEPLRGLVIQKFFKAKSNGVKLNVEITDNYIQLDNDILNVVRIVGILLDNAIEETITGTNKNIDLAFIKNDDVIEISIENPLNHSVDVRDIFKQGYSTKGNGHGTGLANVSGLIDKDSNLYLDTEIINDKLKITLMILKGGQ</sequence>
<dbReference type="AlphaFoldDB" id="A0A0R1QJS6"/>
<comment type="caution">
    <text evidence="3">The sequence shown here is derived from an EMBL/GenBank/DDBJ whole genome shotgun (WGS) entry which is preliminary data.</text>
</comment>
<organism evidence="3 4">
    <name type="scientific">Companilactobacillus mindensis DSM 14500</name>
    <dbReference type="NCBI Taxonomy" id="1423770"/>
    <lineage>
        <taxon>Bacteria</taxon>
        <taxon>Bacillati</taxon>
        <taxon>Bacillota</taxon>
        <taxon>Bacilli</taxon>
        <taxon>Lactobacillales</taxon>
        <taxon>Lactobacillaceae</taxon>
        <taxon>Companilactobacillus</taxon>
    </lineage>
</organism>
<dbReference type="EMBL" id="AZEZ01000027">
    <property type="protein sequence ID" value="KRL44860.1"/>
    <property type="molecule type" value="Genomic_DNA"/>
</dbReference>
<keyword evidence="1" id="KW-0472">Membrane</keyword>
<feature type="transmembrane region" description="Helical" evidence="1">
    <location>
        <begin position="44"/>
        <end position="65"/>
    </location>
</feature>
<keyword evidence="1" id="KW-0812">Transmembrane</keyword>
<dbReference type="Gene3D" id="3.30.565.10">
    <property type="entry name" value="Histidine kinase-like ATPase, C-terminal domain"/>
    <property type="match status" value="1"/>
</dbReference>
<evidence type="ECO:0000259" key="2">
    <source>
        <dbReference type="Pfam" id="PF14501"/>
    </source>
</evidence>
<dbReference type="PANTHER" id="PTHR40448:SF1">
    <property type="entry name" value="TWO-COMPONENT SENSOR HISTIDINE KINASE"/>
    <property type="match status" value="1"/>
</dbReference>
<gene>
    <name evidence="3" type="ORF">FD29_GL001554</name>
</gene>
<evidence type="ECO:0000313" key="3">
    <source>
        <dbReference type="EMBL" id="KRL44860.1"/>
    </source>
</evidence>
<dbReference type="PANTHER" id="PTHR40448">
    <property type="entry name" value="TWO-COMPONENT SENSOR HISTIDINE KINASE"/>
    <property type="match status" value="1"/>
</dbReference>
<dbReference type="InterPro" id="IPR036890">
    <property type="entry name" value="HATPase_C_sf"/>
</dbReference>
<evidence type="ECO:0000256" key="1">
    <source>
        <dbReference type="SAM" id="Phobius"/>
    </source>
</evidence>
<feature type="transmembrane region" description="Helical" evidence="1">
    <location>
        <begin position="7"/>
        <end position="24"/>
    </location>
</feature>
<name>A0A0R1QJS6_9LACO</name>
<dbReference type="GO" id="GO:0016301">
    <property type="term" value="F:kinase activity"/>
    <property type="evidence" value="ECO:0007669"/>
    <property type="project" value="UniProtKB-KW"/>
</dbReference>
<dbReference type="GO" id="GO:0042802">
    <property type="term" value="F:identical protein binding"/>
    <property type="evidence" value="ECO:0007669"/>
    <property type="project" value="TreeGrafter"/>
</dbReference>
<keyword evidence="1" id="KW-1133">Transmembrane helix</keyword>
<proteinExistence type="predicted"/>
<dbReference type="SUPFAM" id="SSF55874">
    <property type="entry name" value="ATPase domain of HSP90 chaperone/DNA topoisomerase II/histidine kinase"/>
    <property type="match status" value="1"/>
</dbReference>
<accession>A0A0R1QJS6</accession>
<dbReference type="Proteomes" id="UP000050872">
    <property type="component" value="Unassembled WGS sequence"/>
</dbReference>
<dbReference type="PATRIC" id="fig|1423770.3.peg.1592"/>
<dbReference type="RefSeq" id="WP_057887556.1">
    <property type="nucleotide sequence ID" value="NZ_AZEZ01000027.1"/>
</dbReference>
<keyword evidence="4" id="KW-1185">Reference proteome</keyword>
<evidence type="ECO:0000313" key="4">
    <source>
        <dbReference type="Proteomes" id="UP000050872"/>
    </source>
</evidence>
<feature type="transmembrane region" description="Helical" evidence="1">
    <location>
        <begin position="124"/>
        <end position="145"/>
    </location>
</feature>
<protein>
    <submittedName>
        <fullName evidence="3">Histidine kinase</fullName>
    </submittedName>
</protein>
<dbReference type="STRING" id="1423770.FD29_GL001554"/>
<feature type="transmembrane region" description="Helical" evidence="1">
    <location>
        <begin position="85"/>
        <end position="104"/>
    </location>
</feature>
<reference evidence="3 4" key="1">
    <citation type="journal article" date="2015" name="Genome Announc.">
        <title>Expanding the biotechnology potential of lactobacilli through comparative genomics of 213 strains and associated genera.</title>
        <authorList>
            <person name="Sun Z."/>
            <person name="Harris H.M."/>
            <person name="McCann A."/>
            <person name="Guo C."/>
            <person name="Argimon S."/>
            <person name="Zhang W."/>
            <person name="Yang X."/>
            <person name="Jeffery I.B."/>
            <person name="Cooney J.C."/>
            <person name="Kagawa T.F."/>
            <person name="Liu W."/>
            <person name="Song Y."/>
            <person name="Salvetti E."/>
            <person name="Wrobel A."/>
            <person name="Rasinkangas P."/>
            <person name="Parkhill J."/>
            <person name="Rea M.C."/>
            <person name="O'Sullivan O."/>
            <person name="Ritari J."/>
            <person name="Douillard F.P."/>
            <person name="Paul Ross R."/>
            <person name="Yang R."/>
            <person name="Briner A.E."/>
            <person name="Felis G.E."/>
            <person name="de Vos W.M."/>
            <person name="Barrangou R."/>
            <person name="Klaenhammer T.R."/>
            <person name="Caufield P.W."/>
            <person name="Cui Y."/>
            <person name="Zhang H."/>
            <person name="O'Toole P.W."/>
        </authorList>
    </citation>
    <scope>NUCLEOTIDE SEQUENCE [LARGE SCALE GENOMIC DNA]</scope>
    <source>
        <strain evidence="3 4">DSM 14500</strain>
    </source>
</reference>
<keyword evidence="3" id="KW-0808">Transferase</keyword>